<evidence type="ECO:0000313" key="1">
    <source>
        <dbReference type="EMBL" id="RFU39050.1"/>
    </source>
</evidence>
<reference evidence="1 2" key="1">
    <citation type="submission" date="2018-08" db="EMBL/GenBank/DDBJ databases">
        <title>Actinomadura jelena sp. nov., a novel Actinomycete isolated from soil in Chad.</title>
        <authorList>
            <person name="Shi L."/>
        </authorList>
    </citation>
    <scope>NUCLEOTIDE SEQUENCE [LARGE SCALE GENOMIC DNA]</scope>
    <source>
        <strain evidence="1 2">NEAU-G17</strain>
    </source>
</reference>
<feature type="non-terminal residue" evidence="1">
    <location>
        <position position="1"/>
    </location>
</feature>
<dbReference type="AlphaFoldDB" id="A0A372JGF6"/>
<keyword evidence="1" id="KW-0255">Endonuclease</keyword>
<protein>
    <submittedName>
        <fullName evidence="1">Endonuclease</fullName>
    </submittedName>
</protein>
<dbReference type="EMBL" id="QURH01000588">
    <property type="protein sequence ID" value="RFU39050.1"/>
    <property type="molecule type" value="Genomic_DNA"/>
</dbReference>
<name>A0A372JGF6_9ACTN</name>
<organism evidence="1 2">
    <name type="scientific">Actinomadura logoneensis</name>
    <dbReference type="NCBI Taxonomy" id="2293572"/>
    <lineage>
        <taxon>Bacteria</taxon>
        <taxon>Bacillati</taxon>
        <taxon>Actinomycetota</taxon>
        <taxon>Actinomycetes</taxon>
        <taxon>Streptosporangiales</taxon>
        <taxon>Thermomonosporaceae</taxon>
        <taxon>Actinomadura</taxon>
    </lineage>
</organism>
<dbReference type="Proteomes" id="UP000261811">
    <property type="component" value="Unassembled WGS sequence"/>
</dbReference>
<accession>A0A372JGF6</accession>
<gene>
    <name evidence="1" type="ORF">DZF91_24435</name>
</gene>
<sequence>AAPRPYVDALIATAETVLPGAGGAPGAMTGAGGTGAEEMECVLRWLDSPGVRLVEVEGEWTCPAHGGESFRGWIDNAYAAVDPSDR</sequence>
<comment type="caution">
    <text evidence="1">The sequence shown here is derived from an EMBL/GenBank/DDBJ whole genome shotgun (WGS) entry which is preliminary data.</text>
</comment>
<dbReference type="GO" id="GO:0004519">
    <property type="term" value="F:endonuclease activity"/>
    <property type="evidence" value="ECO:0007669"/>
    <property type="project" value="UniProtKB-KW"/>
</dbReference>
<proteinExistence type="predicted"/>
<keyword evidence="1" id="KW-0378">Hydrolase</keyword>
<evidence type="ECO:0000313" key="2">
    <source>
        <dbReference type="Proteomes" id="UP000261811"/>
    </source>
</evidence>
<keyword evidence="1" id="KW-0540">Nuclease</keyword>
<keyword evidence="2" id="KW-1185">Reference proteome</keyword>